<dbReference type="SUPFAM" id="SSF46785">
    <property type="entry name" value="Winged helix' DNA-binding domain"/>
    <property type="match status" value="1"/>
</dbReference>
<keyword evidence="3" id="KW-0804">Transcription</keyword>
<dbReference type="PRINTS" id="PR00598">
    <property type="entry name" value="HTHMARR"/>
</dbReference>
<comment type="caution">
    <text evidence="5">The sequence shown here is derived from an EMBL/GenBank/DDBJ whole genome shotgun (WGS) entry which is preliminary data.</text>
</comment>
<dbReference type="InterPro" id="IPR036388">
    <property type="entry name" value="WH-like_DNA-bd_sf"/>
</dbReference>
<dbReference type="PROSITE" id="PS50995">
    <property type="entry name" value="HTH_MARR_2"/>
    <property type="match status" value="1"/>
</dbReference>
<dbReference type="Proteomes" id="UP000297253">
    <property type="component" value="Unassembled WGS sequence"/>
</dbReference>
<keyword evidence="1" id="KW-0805">Transcription regulation</keyword>
<dbReference type="AlphaFoldDB" id="A0A4Y9JC07"/>
<proteinExistence type="predicted"/>
<evidence type="ECO:0000256" key="3">
    <source>
        <dbReference type="ARBA" id="ARBA00023163"/>
    </source>
</evidence>
<evidence type="ECO:0000259" key="4">
    <source>
        <dbReference type="PROSITE" id="PS50995"/>
    </source>
</evidence>
<protein>
    <submittedName>
        <fullName evidence="5">MarR family transcriptional regulator</fullName>
    </submittedName>
</protein>
<organism evidence="5 6">
    <name type="scientific">Streptococcus cuniculi</name>
    <dbReference type="NCBI Taxonomy" id="1432788"/>
    <lineage>
        <taxon>Bacteria</taxon>
        <taxon>Bacillati</taxon>
        <taxon>Bacillota</taxon>
        <taxon>Bacilli</taxon>
        <taxon>Lactobacillales</taxon>
        <taxon>Streptococcaceae</taxon>
        <taxon>Streptococcus</taxon>
    </lineage>
</organism>
<dbReference type="GO" id="GO:0003677">
    <property type="term" value="F:DNA binding"/>
    <property type="evidence" value="ECO:0007669"/>
    <property type="project" value="UniProtKB-KW"/>
</dbReference>
<dbReference type="RefSeq" id="WP_135181794.1">
    <property type="nucleotide sequence ID" value="NZ_JADGKZ010000005.1"/>
</dbReference>
<evidence type="ECO:0000313" key="6">
    <source>
        <dbReference type="Proteomes" id="UP000297253"/>
    </source>
</evidence>
<accession>A0A4Y9JC07</accession>
<evidence type="ECO:0000256" key="2">
    <source>
        <dbReference type="ARBA" id="ARBA00023125"/>
    </source>
</evidence>
<dbReference type="PANTHER" id="PTHR42756:SF1">
    <property type="entry name" value="TRANSCRIPTIONAL REPRESSOR OF EMRAB OPERON"/>
    <property type="match status" value="1"/>
</dbReference>
<sequence length="150" mass="17156">MKSKKGGYLTLKIRLLNGRLFNRYLTLDKRALYNAEQGKILSALWDKSPQSATELSHITGLANSGLSLMLKRLEEQGLLTSQVSREDKRKRMFHLTPLGASQQTVGEEISQRLSNVFYQGFSNQEIEAVEGYLERILENLEQEARQVLKR</sequence>
<dbReference type="Pfam" id="PF01047">
    <property type="entry name" value="MarR"/>
    <property type="match status" value="1"/>
</dbReference>
<keyword evidence="2" id="KW-0238">DNA-binding</keyword>
<feature type="domain" description="HTH marR-type" evidence="4">
    <location>
        <begin position="1"/>
        <end position="138"/>
    </location>
</feature>
<dbReference type="InterPro" id="IPR011991">
    <property type="entry name" value="ArsR-like_HTH"/>
</dbReference>
<dbReference type="InterPro" id="IPR036390">
    <property type="entry name" value="WH_DNA-bd_sf"/>
</dbReference>
<dbReference type="PANTHER" id="PTHR42756">
    <property type="entry name" value="TRANSCRIPTIONAL REGULATOR, MARR"/>
    <property type="match status" value="1"/>
</dbReference>
<dbReference type="OrthoDB" id="9806864at2"/>
<evidence type="ECO:0000256" key="1">
    <source>
        <dbReference type="ARBA" id="ARBA00023015"/>
    </source>
</evidence>
<dbReference type="Gene3D" id="1.10.10.10">
    <property type="entry name" value="Winged helix-like DNA-binding domain superfamily/Winged helix DNA-binding domain"/>
    <property type="match status" value="1"/>
</dbReference>
<dbReference type="SMART" id="SM00347">
    <property type="entry name" value="HTH_MARR"/>
    <property type="match status" value="1"/>
</dbReference>
<dbReference type="CDD" id="cd00090">
    <property type="entry name" value="HTH_ARSR"/>
    <property type="match status" value="1"/>
</dbReference>
<reference evidence="5 6" key="1">
    <citation type="submission" date="2019-03" db="EMBL/GenBank/DDBJ databases">
        <title>Diversity of the mouse oral microbiome.</title>
        <authorList>
            <person name="Joseph S."/>
            <person name="Aduse-Opoku J."/>
            <person name="Curtis M."/>
            <person name="Wade W."/>
            <person name="Hashim A."/>
        </authorList>
    </citation>
    <scope>NUCLEOTIDE SEQUENCE [LARGE SCALE GENOMIC DNA]</scope>
    <source>
        <strain evidence="5 6">WM131</strain>
    </source>
</reference>
<name>A0A4Y9JC07_9STRE</name>
<gene>
    <name evidence="5" type="ORF">E4T82_05150</name>
</gene>
<dbReference type="EMBL" id="SPPD01000005">
    <property type="protein sequence ID" value="TFU98111.1"/>
    <property type="molecule type" value="Genomic_DNA"/>
</dbReference>
<evidence type="ECO:0000313" key="5">
    <source>
        <dbReference type="EMBL" id="TFU98111.1"/>
    </source>
</evidence>
<dbReference type="InterPro" id="IPR000835">
    <property type="entry name" value="HTH_MarR-typ"/>
</dbReference>
<dbReference type="GO" id="GO:0003700">
    <property type="term" value="F:DNA-binding transcription factor activity"/>
    <property type="evidence" value="ECO:0007669"/>
    <property type="project" value="InterPro"/>
</dbReference>